<dbReference type="PANTHER" id="PTHR43630">
    <property type="entry name" value="POLY-BETA-1,6-N-ACETYL-D-GLUCOSAMINE SYNTHASE"/>
    <property type="match status" value="1"/>
</dbReference>
<dbReference type="PANTHER" id="PTHR43630:SF1">
    <property type="entry name" value="POLY-BETA-1,6-N-ACETYL-D-GLUCOSAMINE SYNTHASE"/>
    <property type="match status" value="1"/>
</dbReference>
<name>A0A9D9NCP1_9SPIO</name>
<accession>A0A9D9NCP1</accession>
<evidence type="ECO:0000313" key="6">
    <source>
        <dbReference type="EMBL" id="MBO8468543.1"/>
    </source>
</evidence>
<dbReference type="SUPFAM" id="SSF53448">
    <property type="entry name" value="Nucleotide-diphospho-sugar transferases"/>
    <property type="match status" value="1"/>
</dbReference>
<dbReference type="Gene3D" id="3.90.550.10">
    <property type="entry name" value="Spore Coat Polysaccharide Biosynthesis Protein SpsA, Chain A"/>
    <property type="match status" value="1"/>
</dbReference>
<evidence type="ECO:0000256" key="1">
    <source>
        <dbReference type="ARBA" id="ARBA00006739"/>
    </source>
</evidence>
<dbReference type="InterPro" id="IPR029044">
    <property type="entry name" value="Nucleotide-diphossugar_trans"/>
</dbReference>
<feature type="transmembrane region" description="Helical" evidence="4">
    <location>
        <begin position="345"/>
        <end position="365"/>
    </location>
</feature>
<proteinExistence type="inferred from homology"/>
<evidence type="ECO:0000313" key="7">
    <source>
        <dbReference type="Proteomes" id="UP000810292"/>
    </source>
</evidence>
<feature type="transmembrane region" description="Helical" evidence="4">
    <location>
        <begin position="6"/>
        <end position="27"/>
    </location>
</feature>
<keyword evidence="4" id="KW-0472">Membrane</keyword>
<organism evidence="6 7">
    <name type="scientific">Candidatus Ornithospirochaeta stercoravium</name>
    <dbReference type="NCBI Taxonomy" id="2840897"/>
    <lineage>
        <taxon>Bacteria</taxon>
        <taxon>Pseudomonadati</taxon>
        <taxon>Spirochaetota</taxon>
        <taxon>Spirochaetia</taxon>
        <taxon>Spirochaetales</taxon>
        <taxon>Spirochaetaceae</taxon>
        <taxon>Spirochaetaceae incertae sedis</taxon>
        <taxon>Candidatus Ornithospirochaeta</taxon>
    </lineage>
</organism>
<feature type="domain" description="Glycosyltransferase 2-like" evidence="5">
    <location>
        <begin position="46"/>
        <end position="219"/>
    </location>
</feature>
<dbReference type="Pfam" id="PF00535">
    <property type="entry name" value="Glycos_transf_2"/>
    <property type="match status" value="1"/>
</dbReference>
<evidence type="ECO:0000259" key="5">
    <source>
        <dbReference type="Pfam" id="PF00535"/>
    </source>
</evidence>
<dbReference type="InterPro" id="IPR001173">
    <property type="entry name" value="Glyco_trans_2-like"/>
</dbReference>
<keyword evidence="4" id="KW-0812">Transmembrane</keyword>
<protein>
    <submittedName>
        <fullName evidence="6">Glycosyltransferase</fullName>
    </submittedName>
</protein>
<keyword evidence="4" id="KW-1133">Transmembrane helix</keyword>
<gene>
    <name evidence="6" type="ORF">IAA72_02010</name>
</gene>
<dbReference type="EMBL" id="JADIMF010000030">
    <property type="protein sequence ID" value="MBO8468543.1"/>
    <property type="molecule type" value="Genomic_DNA"/>
</dbReference>
<keyword evidence="3" id="KW-0808">Transferase</keyword>
<keyword evidence="2" id="KW-0328">Glycosyltransferase</keyword>
<dbReference type="AlphaFoldDB" id="A0A9D9NCP1"/>
<feature type="transmembrane region" description="Helical" evidence="4">
    <location>
        <begin position="274"/>
        <end position="300"/>
    </location>
</feature>
<sequence length="381" mass="42904">MDLWLRIYAIAMLVLGIYAFLTTVLNIRYFRSFDKTHKPEGNPLISVVVPARNEENNIERLIKSLQKQSYRNIEILVINDQSTDRTQEILDTLSKEDERIRVYSVNPDEKLNENGKINALLQLIPHAKGEFILATDADTMHSDNCIEHAYAVMENHKLDIISGYPTELCSSFFGNICMSAMMLTCILIPQFIIHRFPIPAASFAIGQFIMMRKSAYEETGGYSAIEGAICDDVGIVRLFVKHKKKYAFLNLSKYSACFMYRNMKESFIGIERSVAGIIPMNAFSVIPLLIAIILLLHIALSPIAAAAFLIYTGFALDALLLAAGAAIFVLAWFIGCKAENWRKRISISCSLTMLMTAAMLIHAFYKEVTGKGFEWKGRKVI</sequence>
<feature type="transmembrane region" description="Helical" evidence="4">
    <location>
        <begin position="306"/>
        <end position="333"/>
    </location>
</feature>
<reference evidence="6" key="2">
    <citation type="journal article" date="2021" name="PeerJ">
        <title>Extensive microbial diversity within the chicken gut microbiome revealed by metagenomics and culture.</title>
        <authorList>
            <person name="Gilroy R."/>
            <person name="Ravi A."/>
            <person name="Getino M."/>
            <person name="Pursley I."/>
            <person name="Horton D.L."/>
            <person name="Alikhan N.F."/>
            <person name="Baker D."/>
            <person name="Gharbi K."/>
            <person name="Hall N."/>
            <person name="Watson M."/>
            <person name="Adriaenssens E.M."/>
            <person name="Foster-Nyarko E."/>
            <person name="Jarju S."/>
            <person name="Secka A."/>
            <person name="Antonio M."/>
            <person name="Oren A."/>
            <person name="Chaudhuri R.R."/>
            <person name="La Ragione R."/>
            <person name="Hildebrand F."/>
            <person name="Pallen M.J."/>
        </authorList>
    </citation>
    <scope>NUCLEOTIDE SEQUENCE</scope>
    <source>
        <strain evidence="6">14700</strain>
    </source>
</reference>
<evidence type="ECO:0000256" key="2">
    <source>
        <dbReference type="ARBA" id="ARBA00022676"/>
    </source>
</evidence>
<evidence type="ECO:0000256" key="3">
    <source>
        <dbReference type="ARBA" id="ARBA00022679"/>
    </source>
</evidence>
<comment type="similarity">
    <text evidence="1">Belongs to the glycosyltransferase 2 family.</text>
</comment>
<dbReference type="GO" id="GO:0016757">
    <property type="term" value="F:glycosyltransferase activity"/>
    <property type="evidence" value="ECO:0007669"/>
    <property type="project" value="UniProtKB-KW"/>
</dbReference>
<evidence type="ECO:0000256" key="4">
    <source>
        <dbReference type="SAM" id="Phobius"/>
    </source>
</evidence>
<dbReference type="Proteomes" id="UP000810292">
    <property type="component" value="Unassembled WGS sequence"/>
</dbReference>
<reference evidence="6" key="1">
    <citation type="submission" date="2020-10" db="EMBL/GenBank/DDBJ databases">
        <authorList>
            <person name="Gilroy R."/>
        </authorList>
    </citation>
    <scope>NUCLEOTIDE SEQUENCE</scope>
    <source>
        <strain evidence="6">14700</strain>
    </source>
</reference>
<comment type="caution">
    <text evidence="6">The sequence shown here is derived from an EMBL/GenBank/DDBJ whole genome shotgun (WGS) entry which is preliminary data.</text>
</comment>